<keyword evidence="2" id="KW-1185">Reference proteome</keyword>
<reference evidence="1 2" key="1">
    <citation type="submission" date="2016-07" db="EMBL/GenBank/DDBJ databases">
        <title>Genome and transcriptome analysis of iron-reducing fermentative bacteria Anoxybacter fermentans.</title>
        <authorList>
            <person name="Zeng X."/>
            <person name="Shao Z."/>
        </authorList>
    </citation>
    <scope>NUCLEOTIDE SEQUENCE [LARGE SCALE GENOMIC DNA]</scope>
    <source>
        <strain evidence="1 2">DY22613</strain>
    </source>
</reference>
<gene>
    <name evidence="1" type="ORF">BBF96_08780</name>
</gene>
<dbReference type="Proteomes" id="UP000267250">
    <property type="component" value="Chromosome"/>
</dbReference>
<organism evidence="1 2">
    <name type="scientific">Anoxybacter fermentans</name>
    <dbReference type="NCBI Taxonomy" id="1323375"/>
    <lineage>
        <taxon>Bacteria</taxon>
        <taxon>Bacillati</taxon>
        <taxon>Bacillota</taxon>
        <taxon>Clostridia</taxon>
        <taxon>Halanaerobiales</taxon>
        <taxon>Anoxybacter</taxon>
    </lineage>
</organism>
<accession>A0A3Q9HQH9</accession>
<dbReference type="EMBL" id="CP016379">
    <property type="protein sequence ID" value="AZR73467.1"/>
    <property type="molecule type" value="Genomic_DNA"/>
</dbReference>
<protein>
    <submittedName>
        <fullName evidence="1">Uncharacterized protein</fullName>
    </submittedName>
</protein>
<sequence>MIIGKAFSGGGEVPNKLREKYKEMFGLKGEIMYLSIDFCISFYGTMSAASEIMKYYRFKKGGVLIKNVRYGFGEKILPFPGSLISKGKLIFNFVGLTNDIPSYRGTLRDLDYSIRNYSKGGNED</sequence>
<evidence type="ECO:0000313" key="1">
    <source>
        <dbReference type="EMBL" id="AZR73467.1"/>
    </source>
</evidence>
<dbReference type="AlphaFoldDB" id="A0A3Q9HQH9"/>
<dbReference type="KEGG" id="aft:BBF96_08780"/>
<evidence type="ECO:0000313" key="2">
    <source>
        <dbReference type="Proteomes" id="UP000267250"/>
    </source>
</evidence>
<name>A0A3Q9HQH9_9FIRM</name>
<proteinExistence type="predicted"/>